<dbReference type="InterPro" id="IPR001841">
    <property type="entry name" value="Znf_RING"/>
</dbReference>
<accession>W6MFM1</accession>
<dbReference type="HOGENOM" id="CLU_011811_0_0_1"/>
<dbReference type="GO" id="GO:0000976">
    <property type="term" value="F:transcription cis-regulatory region binding"/>
    <property type="evidence" value="ECO:0007669"/>
    <property type="project" value="TreeGrafter"/>
</dbReference>
<evidence type="ECO:0000256" key="3">
    <source>
        <dbReference type="PROSITE-ProRule" id="PRU00175"/>
    </source>
</evidence>
<dbReference type="EMBL" id="HG793125">
    <property type="protein sequence ID" value="CDK24158.1"/>
    <property type="molecule type" value="Genomic_DNA"/>
</dbReference>
<dbReference type="GO" id="GO:0005737">
    <property type="term" value="C:cytoplasm"/>
    <property type="evidence" value="ECO:0007669"/>
    <property type="project" value="UniProtKB-SubCell"/>
</dbReference>
<feature type="domain" description="RING-type" evidence="5">
    <location>
        <begin position="179"/>
        <end position="233"/>
    </location>
</feature>
<dbReference type="PROSITE" id="PS50089">
    <property type="entry name" value="ZF_RING_2"/>
    <property type="match status" value="1"/>
</dbReference>
<dbReference type="GO" id="GO:0045944">
    <property type="term" value="P:positive regulation of transcription by RNA polymerase II"/>
    <property type="evidence" value="ECO:0007669"/>
    <property type="project" value="TreeGrafter"/>
</dbReference>
<dbReference type="InterPro" id="IPR013083">
    <property type="entry name" value="Znf_RING/FYVE/PHD"/>
</dbReference>
<dbReference type="Gene3D" id="3.30.40.10">
    <property type="entry name" value="Zinc/RING finger domain, C3HC4 (zinc finger)"/>
    <property type="match status" value="1"/>
</dbReference>
<organism evidence="6 7">
    <name type="scientific">Kuraishia capsulata CBS 1993</name>
    <dbReference type="NCBI Taxonomy" id="1382522"/>
    <lineage>
        <taxon>Eukaryota</taxon>
        <taxon>Fungi</taxon>
        <taxon>Dikarya</taxon>
        <taxon>Ascomycota</taxon>
        <taxon>Saccharomycotina</taxon>
        <taxon>Pichiomycetes</taxon>
        <taxon>Pichiales</taxon>
        <taxon>Pichiaceae</taxon>
        <taxon>Kuraishia</taxon>
    </lineage>
</organism>
<gene>
    <name evidence="6" type="ORF">KUCA_T00000118001</name>
</gene>
<keyword evidence="7" id="KW-1185">Reference proteome</keyword>
<feature type="compositionally biased region" description="Basic and acidic residues" evidence="4">
    <location>
        <begin position="1"/>
        <end position="10"/>
    </location>
</feature>
<dbReference type="RefSeq" id="XP_022456175.1">
    <property type="nucleotide sequence ID" value="XM_022604625.1"/>
</dbReference>
<dbReference type="Proteomes" id="UP000019384">
    <property type="component" value="Unassembled WGS sequence"/>
</dbReference>
<keyword evidence="3" id="KW-0862">Zinc</keyword>
<dbReference type="GO" id="GO:0008270">
    <property type="term" value="F:zinc ion binding"/>
    <property type="evidence" value="ECO:0007669"/>
    <property type="project" value="UniProtKB-KW"/>
</dbReference>
<dbReference type="Pfam" id="PF13923">
    <property type="entry name" value="zf-C3HC4_2"/>
    <property type="match status" value="1"/>
</dbReference>
<feature type="region of interest" description="Disordered" evidence="4">
    <location>
        <begin position="1"/>
        <end position="66"/>
    </location>
</feature>
<evidence type="ECO:0000256" key="1">
    <source>
        <dbReference type="ARBA" id="ARBA00004496"/>
    </source>
</evidence>
<evidence type="ECO:0000259" key="5">
    <source>
        <dbReference type="PROSITE" id="PS50089"/>
    </source>
</evidence>
<feature type="compositionally biased region" description="Polar residues" evidence="4">
    <location>
        <begin position="30"/>
        <end position="39"/>
    </location>
</feature>
<name>W6MFM1_9ASCO</name>
<keyword evidence="3" id="KW-0863">Zinc-finger</keyword>
<evidence type="ECO:0000256" key="2">
    <source>
        <dbReference type="ARBA" id="ARBA00022490"/>
    </source>
</evidence>
<comment type="subcellular location">
    <subcellularLocation>
        <location evidence="1">Cytoplasm</location>
    </subcellularLocation>
</comment>
<reference evidence="6" key="2">
    <citation type="submission" date="2014-02" db="EMBL/GenBank/DDBJ databases">
        <title>Complete DNA sequence of /Kuraishia capsulata/ illustrates novel genomic features among budding yeasts (/Saccharomycotina/).</title>
        <authorList>
            <person name="Morales L."/>
            <person name="Noel B."/>
            <person name="Porcel B."/>
            <person name="Marcet-Houben M."/>
            <person name="Hullo M-F."/>
            <person name="Sacerdot C."/>
            <person name="Tekaia F."/>
            <person name="Leh-Louis V."/>
            <person name="Despons L."/>
            <person name="Khanna V."/>
            <person name="Aury J-M."/>
            <person name="Barbe V."/>
            <person name="Couloux A."/>
            <person name="Labadie K."/>
            <person name="Pelletier E."/>
            <person name="Souciet J-L."/>
            <person name="Boekhout T."/>
            <person name="Gabaldon T."/>
            <person name="Wincker P."/>
            <person name="Dujon B."/>
        </authorList>
    </citation>
    <scope>NUCLEOTIDE SEQUENCE</scope>
    <source>
        <strain evidence="6">CBS 1993</strain>
    </source>
</reference>
<evidence type="ECO:0000313" key="6">
    <source>
        <dbReference type="EMBL" id="CDK24158.1"/>
    </source>
</evidence>
<dbReference type="SMART" id="SM00184">
    <property type="entry name" value="RING"/>
    <property type="match status" value="1"/>
</dbReference>
<dbReference type="PANTHER" id="PTHR12983:SF9">
    <property type="entry name" value="E3 UBIQUITIN-PROTEIN LIGASE RNF10"/>
    <property type="match status" value="1"/>
</dbReference>
<dbReference type="InterPro" id="IPR039739">
    <property type="entry name" value="MAG2/RNF10"/>
</dbReference>
<dbReference type="SUPFAM" id="SSF57850">
    <property type="entry name" value="RING/U-box"/>
    <property type="match status" value="1"/>
</dbReference>
<reference evidence="6" key="1">
    <citation type="submission" date="2013-12" db="EMBL/GenBank/DDBJ databases">
        <authorList>
            <person name="Genoscope - CEA"/>
        </authorList>
    </citation>
    <scope>NUCLEOTIDE SEQUENCE</scope>
    <source>
        <strain evidence="6">CBS 1993</strain>
    </source>
</reference>
<evidence type="ECO:0000256" key="4">
    <source>
        <dbReference type="SAM" id="MobiDB-lite"/>
    </source>
</evidence>
<dbReference type="GeneID" id="34517563"/>
<dbReference type="STRING" id="1382522.W6MFM1"/>
<evidence type="ECO:0000313" key="7">
    <source>
        <dbReference type="Proteomes" id="UP000019384"/>
    </source>
</evidence>
<keyword evidence="2" id="KW-0963">Cytoplasm</keyword>
<dbReference type="PANTHER" id="PTHR12983">
    <property type="entry name" value="RING FINGER 10 FAMILY MEMBER"/>
    <property type="match status" value="1"/>
</dbReference>
<keyword evidence="3" id="KW-0479">Metal-binding</keyword>
<proteinExistence type="predicted"/>
<dbReference type="OrthoDB" id="302966at2759"/>
<sequence>MSAPKEKDFKVPATGITRPANVVPALRLPGTNTRPSMSKNGPRAREGSSFGKRKNGRQKALNRPDIPDLDFDMRLEEQLVSNKYNGRNRRAVDISHLLEFSSPAHAEEGFNRGLSRRKPRSNNRGATSLHLTGMKYINVNYKFVVDYRGDYRQQLLDPNVPLDKTYILRVIAPKNDTQCPICLEDDLVAPRMAKCGHIFCLTCFIRLMEAEETRKGHQNNDPRRQKKKECPLCGIDITTVDALPVLINGIDERLEKPVVGEDVLLQLVYRPASRILPLPAQYKDEYMGNIPWVNEDSTPETFTNDNPCSQYARIMKAGLPFVKNSFLKEITDIQTQYENDKALYNIDDSAAKSAIDHINMTLDVMNESFHRTEQERVPTPLHMTDLNLNLQQSKASDPSTKLSELVDGVSNISLSATAIPDFDGGFYFYQSDSNSKVKFFLSSLDLRIIVSLLGEDRALWPAVIKARLENINYDFGVVDSELVHRFKYLGHLPFGTEVAFLELDWFEEPDSAPKLNATTERARRSSKNRRSILPPDVFKEFSKALLERSNRTHARRQREDKDKRKFEKRLELETLEFYSNENNIPLTDYGYERPHKQVNEFDRTLSAIEDDGSDHEHSSTNARAHTSQRETTKTIWGTDIIKPVDDPIEDDDEDDWNTELLIQQAKASTTGKKSRKKLTVLFSSSMR</sequence>
<feature type="region of interest" description="Disordered" evidence="4">
    <location>
        <begin position="610"/>
        <end position="631"/>
    </location>
</feature>
<protein>
    <recommendedName>
        <fullName evidence="5">RING-type domain-containing protein</fullName>
    </recommendedName>
</protein>
<dbReference type="AlphaFoldDB" id="W6MFM1"/>